<evidence type="ECO:0000256" key="1">
    <source>
        <dbReference type="SAM" id="MobiDB-lite"/>
    </source>
</evidence>
<dbReference type="Proteomes" id="UP001447188">
    <property type="component" value="Unassembled WGS sequence"/>
</dbReference>
<sequence>MADWTTDPFFLEMLAQIQTKPKPKPKPKPRPKSKAGAAAAAGSVETVPMSAVEELAKLQYKDLIRPPGVEEGDEEFEEDEEEERQTLKEQVEDGEKGKEKATTPDSKRKPKAKQGDDDWPWKISQLGNVMLDEMLSSACDTNPDRNGVDSLASNFHAYGCVEVMERRIMKFTKELNREKMELDMVWYNLEITAYFLVSGYDYWLRTGEQADCVLRLIGAMCFAFISKLPNGAADLKQIKNTPAIFGAIFEFLKSVLSIASSYQSVINWAPTLLAILEDAGVEIWDDHQALEVARTKMGSVVEGADKLQAARQKWALGPMLSDARSVSSFGGTAHDLSKWTKAEKENGRLGPLRAKRMATGMMYTSSDDEFTEDERPSKRGKVAGKRGRGGGRARGRKKVWSYC</sequence>
<keyword evidence="3" id="KW-1185">Reference proteome</keyword>
<feature type="region of interest" description="Disordered" evidence="1">
    <location>
        <begin position="364"/>
        <end position="403"/>
    </location>
</feature>
<name>A0ABR3G9T3_9PEZI</name>
<feature type="compositionally biased region" description="Basic residues" evidence="1">
    <location>
        <begin position="21"/>
        <end position="33"/>
    </location>
</feature>
<feature type="compositionally biased region" description="Basic and acidic residues" evidence="1">
    <location>
        <begin position="84"/>
        <end position="120"/>
    </location>
</feature>
<feature type="region of interest" description="Disordered" evidence="1">
    <location>
        <begin position="17"/>
        <end position="47"/>
    </location>
</feature>
<gene>
    <name evidence="2" type="ORF">Q9L58_008434</name>
</gene>
<proteinExistence type="predicted"/>
<feature type="compositionally biased region" description="Basic residues" evidence="1">
    <location>
        <begin position="378"/>
        <end position="403"/>
    </location>
</feature>
<feature type="region of interest" description="Disordered" evidence="1">
    <location>
        <begin position="60"/>
        <end position="120"/>
    </location>
</feature>
<dbReference type="EMBL" id="JBBBZM010000157">
    <property type="protein sequence ID" value="KAL0632675.1"/>
    <property type="molecule type" value="Genomic_DNA"/>
</dbReference>
<evidence type="ECO:0000313" key="3">
    <source>
        <dbReference type="Proteomes" id="UP001447188"/>
    </source>
</evidence>
<feature type="compositionally biased region" description="Acidic residues" evidence="1">
    <location>
        <begin position="70"/>
        <end position="83"/>
    </location>
</feature>
<accession>A0ABR3G9T3</accession>
<organism evidence="2 3">
    <name type="scientific">Discina gigas</name>
    <dbReference type="NCBI Taxonomy" id="1032678"/>
    <lineage>
        <taxon>Eukaryota</taxon>
        <taxon>Fungi</taxon>
        <taxon>Dikarya</taxon>
        <taxon>Ascomycota</taxon>
        <taxon>Pezizomycotina</taxon>
        <taxon>Pezizomycetes</taxon>
        <taxon>Pezizales</taxon>
        <taxon>Discinaceae</taxon>
        <taxon>Discina</taxon>
    </lineage>
</organism>
<reference evidence="2 3" key="1">
    <citation type="submission" date="2024-02" db="EMBL/GenBank/DDBJ databases">
        <title>Discinaceae phylogenomics.</title>
        <authorList>
            <person name="Dirks A.C."/>
            <person name="James T.Y."/>
        </authorList>
    </citation>
    <scope>NUCLEOTIDE SEQUENCE [LARGE SCALE GENOMIC DNA]</scope>
    <source>
        <strain evidence="2 3">ACD0624</strain>
    </source>
</reference>
<evidence type="ECO:0000313" key="2">
    <source>
        <dbReference type="EMBL" id="KAL0632675.1"/>
    </source>
</evidence>
<comment type="caution">
    <text evidence="2">The sequence shown here is derived from an EMBL/GenBank/DDBJ whole genome shotgun (WGS) entry which is preliminary data.</text>
</comment>
<protein>
    <submittedName>
        <fullName evidence="2">Uncharacterized protein</fullName>
    </submittedName>
</protein>